<evidence type="ECO:0000256" key="10">
    <source>
        <dbReference type="RuleBase" id="RU363063"/>
    </source>
</evidence>
<feature type="compositionally biased region" description="Polar residues" evidence="11">
    <location>
        <begin position="1"/>
        <end position="10"/>
    </location>
</feature>
<feature type="region of interest" description="Disordered" evidence="11">
    <location>
        <begin position="1"/>
        <end position="34"/>
    </location>
</feature>
<evidence type="ECO:0000256" key="3">
    <source>
        <dbReference type="ARBA" id="ARBA00022676"/>
    </source>
</evidence>
<comment type="similarity">
    <text evidence="2 10">Belongs to the glycosyltransferase 31 family.</text>
</comment>
<dbReference type="Proteomes" id="UP000014680">
    <property type="component" value="Unassembled WGS sequence"/>
</dbReference>
<evidence type="ECO:0000256" key="6">
    <source>
        <dbReference type="ARBA" id="ARBA00022968"/>
    </source>
</evidence>
<dbReference type="GO" id="GO:0006493">
    <property type="term" value="P:protein O-linked glycosylation"/>
    <property type="evidence" value="ECO:0007669"/>
    <property type="project" value="TreeGrafter"/>
</dbReference>
<comment type="subcellular location">
    <subcellularLocation>
        <location evidence="1 10">Golgi apparatus membrane</location>
        <topology evidence="1 10">Single-pass type II membrane protein</topology>
    </subcellularLocation>
</comment>
<evidence type="ECO:0000256" key="8">
    <source>
        <dbReference type="ARBA" id="ARBA00023034"/>
    </source>
</evidence>
<evidence type="ECO:0000256" key="2">
    <source>
        <dbReference type="ARBA" id="ARBA00008661"/>
    </source>
</evidence>
<keyword evidence="4" id="KW-0808">Transferase</keyword>
<dbReference type="AlphaFoldDB" id="L7FNQ6"/>
<dbReference type="PANTHER" id="PTHR11214">
    <property type="entry name" value="BETA-1,3-N-ACETYLGLUCOSAMINYLTRANSFERASE"/>
    <property type="match status" value="1"/>
</dbReference>
<keyword evidence="9" id="KW-0472">Membrane</keyword>
<dbReference type="GeneID" id="14893682"/>
<sequence>MHPHQVSLTFKQDKNDIPIENNTNPNQTEEETEFLPKGTPLPVIPQNTPLFKNTIPFYKEMEKHVLEEYGPQFSLDESYPLEVKTTTYGKVNKRYKQPVHKHNTSYPQHLMLAMIHATPNQVQNIIDMRKTWCQKKYASVFGFKCIFILVRQTVQKSHKVDYFKTMNQTTKDIYFIDMPFLEEKWTTLQQKDISSFIYLYPIFDNYKYYVRFDNHVVVNIEMLCDVLNELPSEATVVGRLMEHRPIADTKQRYFDKMAQVLKKYYMFVPGHVAAFTNDLAKFFGKWSLYYQLTPTSLEDTTFGFLIYRFAMEKHMMINFVQPEKWGNGHSGQYGNFIIFHRAHNQINITEYFNRCVQDGHFVN</sequence>
<organism evidence="12 13">
    <name type="scientific">Entamoeba invadens IP1</name>
    <dbReference type="NCBI Taxonomy" id="370355"/>
    <lineage>
        <taxon>Eukaryota</taxon>
        <taxon>Amoebozoa</taxon>
        <taxon>Evosea</taxon>
        <taxon>Archamoebae</taxon>
        <taxon>Mastigamoebida</taxon>
        <taxon>Entamoebidae</taxon>
        <taxon>Entamoeba</taxon>
    </lineage>
</organism>
<dbReference type="InterPro" id="IPR002659">
    <property type="entry name" value="Glyco_trans_31"/>
</dbReference>
<dbReference type="RefSeq" id="XP_004261469.1">
    <property type="nucleotide sequence ID" value="XM_004261421.1"/>
</dbReference>
<evidence type="ECO:0000256" key="4">
    <source>
        <dbReference type="ARBA" id="ARBA00022679"/>
    </source>
</evidence>
<proteinExistence type="inferred from homology"/>
<evidence type="ECO:0000256" key="1">
    <source>
        <dbReference type="ARBA" id="ARBA00004323"/>
    </source>
</evidence>
<dbReference type="VEuPathDB" id="AmoebaDB:EIN_108600"/>
<accession>L7FNQ6</accession>
<keyword evidence="6" id="KW-0735">Signal-anchor</keyword>
<keyword evidence="8 10" id="KW-0333">Golgi apparatus</keyword>
<dbReference type="Gene3D" id="3.90.550.50">
    <property type="match status" value="1"/>
</dbReference>
<gene>
    <name evidence="12" type="ORF">EIN_108600</name>
</gene>
<dbReference type="KEGG" id="eiv:EIN_108600"/>
<dbReference type="EC" id="2.4.1.-" evidence="10"/>
<protein>
    <recommendedName>
        <fullName evidence="10">Hexosyltransferase</fullName>
        <ecNumber evidence="10">2.4.1.-</ecNumber>
    </recommendedName>
</protein>
<name>L7FNQ6_ENTIV</name>
<evidence type="ECO:0000256" key="9">
    <source>
        <dbReference type="ARBA" id="ARBA00023136"/>
    </source>
</evidence>
<keyword evidence="5" id="KW-0812">Transmembrane</keyword>
<dbReference type="PANTHER" id="PTHR11214:SF3">
    <property type="entry name" value="BETA-1,3-GALACTOSYLTRANSFERASE 6"/>
    <property type="match status" value="1"/>
</dbReference>
<keyword evidence="7" id="KW-1133">Transmembrane helix</keyword>
<reference evidence="12 13" key="1">
    <citation type="submission" date="2012-10" db="EMBL/GenBank/DDBJ databases">
        <authorList>
            <person name="Zafar N."/>
            <person name="Inman J."/>
            <person name="Hall N."/>
            <person name="Lorenzi H."/>
            <person name="Caler E."/>
        </authorList>
    </citation>
    <scope>NUCLEOTIDE SEQUENCE [LARGE SCALE GENOMIC DNA]</scope>
    <source>
        <strain evidence="12 13">IP1</strain>
    </source>
</reference>
<keyword evidence="3 10" id="KW-0328">Glycosyltransferase</keyword>
<dbReference type="GO" id="GO:0000139">
    <property type="term" value="C:Golgi membrane"/>
    <property type="evidence" value="ECO:0007669"/>
    <property type="project" value="UniProtKB-SubCell"/>
</dbReference>
<dbReference type="GO" id="GO:0016758">
    <property type="term" value="F:hexosyltransferase activity"/>
    <property type="evidence" value="ECO:0007669"/>
    <property type="project" value="InterPro"/>
</dbReference>
<evidence type="ECO:0000256" key="7">
    <source>
        <dbReference type="ARBA" id="ARBA00022989"/>
    </source>
</evidence>
<evidence type="ECO:0000313" key="12">
    <source>
        <dbReference type="EMBL" id="ELP94698.1"/>
    </source>
</evidence>
<evidence type="ECO:0000256" key="5">
    <source>
        <dbReference type="ARBA" id="ARBA00022692"/>
    </source>
</evidence>
<keyword evidence="13" id="KW-1185">Reference proteome</keyword>
<evidence type="ECO:0000256" key="11">
    <source>
        <dbReference type="SAM" id="MobiDB-lite"/>
    </source>
</evidence>
<evidence type="ECO:0000313" key="13">
    <source>
        <dbReference type="Proteomes" id="UP000014680"/>
    </source>
</evidence>
<dbReference type="Pfam" id="PF01762">
    <property type="entry name" value="Galactosyl_T"/>
    <property type="match status" value="1"/>
</dbReference>
<dbReference type="EMBL" id="KB206180">
    <property type="protein sequence ID" value="ELP94698.1"/>
    <property type="molecule type" value="Genomic_DNA"/>
</dbReference>